<keyword evidence="2" id="KW-0472">Membrane</keyword>
<evidence type="ECO:0000256" key="1">
    <source>
        <dbReference type="SAM" id="MobiDB-lite"/>
    </source>
</evidence>
<evidence type="ECO:0000313" key="3">
    <source>
        <dbReference type="EnsemblMetazoa" id="GBRI044829-PA"/>
    </source>
</evidence>
<keyword evidence="4" id="KW-1185">Reference proteome</keyword>
<dbReference type="Proteomes" id="UP000091820">
    <property type="component" value="Unassembled WGS sequence"/>
</dbReference>
<name>A0A1A9X5D9_9MUSC</name>
<keyword evidence="2" id="KW-0812">Transmembrane</keyword>
<feature type="transmembrane region" description="Helical" evidence="2">
    <location>
        <begin position="71"/>
        <end position="95"/>
    </location>
</feature>
<dbReference type="EnsemblMetazoa" id="GBRI044829-RA">
    <property type="protein sequence ID" value="GBRI044829-PA"/>
    <property type="gene ID" value="GBRI044829"/>
</dbReference>
<reference evidence="3" key="2">
    <citation type="submission" date="2020-05" db="UniProtKB">
        <authorList>
            <consortium name="EnsemblMetazoa"/>
        </authorList>
    </citation>
    <scope>IDENTIFICATION</scope>
    <source>
        <strain evidence="3">IAEA</strain>
    </source>
</reference>
<dbReference type="VEuPathDB" id="VectorBase:GBRI044829"/>
<evidence type="ECO:0000313" key="4">
    <source>
        <dbReference type="Proteomes" id="UP000091820"/>
    </source>
</evidence>
<organism evidence="3 4">
    <name type="scientific">Glossina brevipalpis</name>
    <dbReference type="NCBI Taxonomy" id="37001"/>
    <lineage>
        <taxon>Eukaryota</taxon>
        <taxon>Metazoa</taxon>
        <taxon>Ecdysozoa</taxon>
        <taxon>Arthropoda</taxon>
        <taxon>Hexapoda</taxon>
        <taxon>Insecta</taxon>
        <taxon>Pterygota</taxon>
        <taxon>Neoptera</taxon>
        <taxon>Endopterygota</taxon>
        <taxon>Diptera</taxon>
        <taxon>Brachycera</taxon>
        <taxon>Muscomorpha</taxon>
        <taxon>Hippoboscoidea</taxon>
        <taxon>Glossinidae</taxon>
        <taxon>Glossina</taxon>
    </lineage>
</organism>
<protein>
    <submittedName>
        <fullName evidence="3">Uncharacterized protein</fullName>
    </submittedName>
</protein>
<accession>A0A1A9X5D9</accession>
<keyword evidence="2" id="KW-1133">Transmembrane helix</keyword>
<proteinExistence type="predicted"/>
<evidence type="ECO:0000256" key="2">
    <source>
        <dbReference type="SAM" id="Phobius"/>
    </source>
</evidence>
<feature type="region of interest" description="Disordered" evidence="1">
    <location>
        <begin position="136"/>
        <end position="160"/>
    </location>
</feature>
<reference evidence="4" key="1">
    <citation type="submission" date="2014-03" db="EMBL/GenBank/DDBJ databases">
        <authorList>
            <person name="Aksoy S."/>
            <person name="Warren W."/>
            <person name="Wilson R.K."/>
        </authorList>
    </citation>
    <scope>NUCLEOTIDE SEQUENCE [LARGE SCALE GENOMIC DNA]</scope>
    <source>
        <strain evidence="4">IAEA</strain>
    </source>
</reference>
<sequence length="160" mass="17008">MKSSQKCFEPNLDVLDYCLNHILHEHFLDIKTNNYESIAGIVKALQTRSQRLTAVSTSSTIWLGDTSLDGVAAVATLIGGFGAVLLMAAAFVVVVNVVDEASAKSAAVAAEVVAPTTHKCIRVHVHRTRYAPDNGTGTPYVHLPWQDDDDDDDGGGVCGG</sequence>
<dbReference type="AlphaFoldDB" id="A0A1A9X5D9"/>